<comment type="caution">
    <text evidence="2">The sequence shown here is derived from an EMBL/GenBank/DDBJ whole genome shotgun (WGS) entry which is preliminary data.</text>
</comment>
<keyword evidence="3" id="KW-1185">Reference proteome</keyword>
<dbReference type="Proteomes" id="UP000298324">
    <property type="component" value="Unassembled WGS sequence"/>
</dbReference>
<dbReference type="RefSeq" id="WP_190240473.1">
    <property type="nucleotide sequence ID" value="NZ_QFGA01000002.1"/>
</dbReference>
<sequence>MNYSKETVELIVREVLKQLGEVPSKPDGLKLLVLFSGGKLGADEALAQLKELRASGYQITAAFTPSAKRVLGIDWFSSVLPDSEIVTESDVLSPLDFVKDADMIAVPVLTLNTAAKVAFGIADNLMTTLFMQGLLQGKPIIAAKDACDVNHPMCPKSLKSSQVYVNRLQENCKILEKYGVLLVNAADLSREVNQCARQDVRYSANAYLKQQNTDTTIFSERVLSMGSVAEWEGKVLRVSKGTLITSAARDLAYERGIEIVRP</sequence>
<gene>
    <name evidence="2" type="ORF">Psch_02453</name>
</gene>
<reference evidence="2 3" key="1">
    <citation type="journal article" date="2018" name="Environ. Microbiol.">
        <title>Novel energy conservation strategies and behaviour of Pelotomaculum schinkii driving syntrophic propionate catabolism.</title>
        <authorList>
            <person name="Hidalgo-Ahumada C.A.P."/>
            <person name="Nobu M.K."/>
            <person name="Narihiro T."/>
            <person name="Tamaki H."/>
            <person name="Liu W.T."/>
            <person name="Kamagata Y."/>
            <person name="Stams A.J.M."/>
            <person name="Imachi H."/>
            <person name="Sousa D.Z."/>
        </authorList>
    </citation>
    <scope>NUCLEOTIDE SEQUENCE [LARGE SCALE GENOMIC DNA]</scope>
    <source>
        <strain evidence="2 3">HH</strain>
    </source>
</reference>
<dbReference type="SUPFAM" id="SSF52507">
    <property type="entry name" value="Homo-oligomeric flavin-containing Cys decarboxylases, HFCD"/>
    <property type="match status" value="1"/>
</dbReference>
<accession>A0A4Y7R9F5</accession>
<dbReference type="InterPro" id="IPR036551">
    <property type="entry name" value="Flavin_trans-like"/>
</dbReference>
<dbReference type="GO" id="GO:0003824">
    <property type="term" value="F:catalytic activity"/>
    <property type="evidence" value="ECO:0007669"/>
    <property type="project" value="InterPro"/>
</dbReference>
<dbReference type="Pfam" id="PF02441">
    <property type="entry name" value="Flavoprotein"/>
    <property type="match status" value="1"/>
</dbReference>
<proteinExistence type="predicted"/>
<evidence type="ECO:0000313" key="2">
    <source>
        <dbReference type="EMBL" id="TEB05412.1"/>
    </source>
</evidence>
<organism evidence="2 3">
    <name type="scientific">Pelotomaculum schinkii</name>
    <dbReference type="NCBI Taxonomy" id="78350"/>
    <lineage>
        <taxon>Bacteria</taxon>
        <taxon>Bacillati</taxon>
        <taxon>Bacillota</taxon>
        <taxon>Clostridia</taxon>
        <taxon>Eubacteriales</taxon>
        <taxon>Desulfotomaculaceae</taxon>
        <taxon>Pelotomaculum</taxon>
    </lineage>
</organism>
<dbReference type="AlphaFoldDB" id="A0A4Y7R9F5"/>
<dbReference type="EMBL" id="QFGA01000002">
    <property type="protein sequence ID" value="TEB05412.1"/>
    <property type="molecule type" value="Genomic_DNA"/>
</dbReference>
<protein>
    <submittedName>
        <fullName evidence="2">Phosphopantothenoylcysteine decarboxylase</fullName>
    </submittedName>
</protein>
<evidence type="ECO:0000259" key="1">
    <source>
        <dbReference type="Pfam" id="PF02441"/>
    </source>
</evidence>
<feature type="domain" description="Flavoprotein" evidence="1">
    <location>
        <begin position="31"/>
        <end position="143"/>
    </location>
</feature>
<name>A0A4Y7R9F5_9FIRM</name>
<evidence type="ECO:0000313" key="3">
    <source>
        <dbReference type="Proteomes" id="UP000298324"/>
    </source>
</evidence>
<dbReference type="InterPro" id="IPR003382">
    <property type="entry name" value="Flavoprotein"/>
</dbReference>
<dbReference type="Gene3D" id="3.40.50.1950">
    <property type="entry name" value="Flavin prenyltransferase-like"/>
    <property type="match status" value="1"/>
</dbReference>